<evidence type="ECO:0000256" key="1">
    <source>
        <dbReference type="ARBA" id="ARBA00010795"/>
    </source>
</evidence>
<dbReference type="GO" id="GO:0019836">
    <property type="term" value="P:symbiont-mediated hemolysis of host erythrocyte"/>
    <property type="evidence" value="ECO:0007669"/>
    <property type="project" value="InterPro"/>
</dbReference>
<accession>A0AAE0IB00</accession>
<gene>
    <name evidence="2" type="ORF">B0H66DRAFT_601271</name>
</gene>
<sequence>MPNHTAPPQGQAWQVSNLPQFSDKANIWGYPFHDDRDDRPRYPLEKIEAATISPQKNFYYGHTGKQNEWAGMSATIELWTAVDNEQPARVCTIEYKCPWTGLNKFELRDRNPGFPGRIFGCGYSRRCAGVCYY</sequence>
<dbReference type="EMBL" id="JAUEDM010000003">
    <property type="protein sequence ID" value="KAK3321790.1"/>
    <property type="molecule type" value="Genomic_DNA"/>
</dbReference>
<evidence type="ECO:0000313" key="2">
    <source>
        <dbReference type="EMBL" id="KAK3321790.1"/>
    </source>
</evidence>
<proteinExistence type="inferred from homology"/>
<dbReference type="Gene3D" id="2.60.270.50">
    <property type="match status" value="1"/>
</dbReference>
<name>A0AAE0IB00_9PEZI</name>
<organism evidence="2 3">
    <name type="scientific">Apodospora peruviana</name>
    <dbReference type="NCBI Taxonomy" id="516989"/>
    <lineage>
        <taxon>Eukaryota</taxon>
        <taxon>Fungi</taxon>
        <taxon>Dikarya</taxon>
        <taxon>Ascomycota</taxon>
        <taxon>Pezizomycotina</taxon>
        <taxon>Sordariomycetes</taxon>
        <taxon>Sordariomycetidae</taxon>
        <taxon>Sordariales</taxon>
        <taxon>Lasiosphaeriaceae</taxon>
        <taxon>Apodospora</taxon>
    </lineage>
</organism>
<reference evidence="2" key="1">
    <citation type="journal article" date="2023" name="Mol. Phylogenet. Evol.">
        <title>Genome-scale phylogeny and comparative genomics of the fungal order Sordariales.</title>
        <authorList>
            <person name="Hensen N."/>
            <person name="Bonometti L."/>
            <person name="Westerberg I."/>
            <person name="Brannstrom I.O."/>
            <person name="Guillou S."/>
            <person name="Cros-Aarteil S."/>
            <person name="Calhoun S."/>
            <person name="Haridas S."/>
            <person name="Kuo A."/>
            <person name="Mondo S."/>
            <person name="Pangilinan J."/>
            <person name="Riley R."/>
            <person name="LaButti K."/>
            <person name="Andreopoulos B."/>
            <person name="Lipzen A."/>
            <person name="Chen C."/>
            <person name="Yan M."/>
            <person name="Daum C."/>
            <person name="Ng V."/>
            <person name="Clum A."/>
            <person name="Steindorff A."/>
            <person name="Ohm R.A."/>
            <person name="Martin F."/>
            <person name="Silar P."/>
            <person name="Natvig D.O."/>
            <person name="Lalanne C."/>
            <person name="Gautier V."/>
            <person name="Ament-Velasquez S.L."/>
            <person name="Kruys A."/>
            <person name="Hutchinson M.I."/>
            <person name="Powell A.J."/>
            <person name="Barry K."/>
            <person name="Miller A.N."/>
            <person name="Grigoriev I.V."/>
            <person name="Debuchy R."/>
            <person name="Gladieux P."/>
            <person name="Hiltunen Thoren M."/>
            <person name="Johannesson H."/>
        </authorList>
    </citation>
    <scope>NUCLEOTIDE SEQUENCE</scope>
    <source>
        <strain evidence="2">CBS 118394</strain>
    </source>
</reference>
<keyword evidence="3" id="KW-1185">Reference proteome</keyword>
<protein>
    <submittedName>
        <fullName evidence="2">Uncharacterized protein</fullName>
    </submittedName>
</protein>
<dbReference type="Pfam" id="PF06355">
    <property type="entry name" value="Aegerolysin"/>
    <property type="match status" value="1"/>
</dbReference>
<comment type="similarity">
    <text evidence="1">Belongs to the aegerolysin family.</text>
</comment>
<dbReference type="AlphaFoldDB" id="A0AAE0IB00"/>
<evidence type="ECO:0000313" key="3">
    <source>
        <dbReference type="Proteomes" id="UP001283341"/>
    </source>
</evidence>
<dbReference type="Proteomes" id="UP001283341">
    <property type="component" value="Unassembled WGS sequence"/>
</dbReference>
<dbReference type="InterPro" id="IPR009413">
    <property type="entry name" value="Aegerolysin-typ"/>
</dbReference>
<comment type="caution">
    <text evidence="2">The sequence shown here is derived from an EMBL/GenBank/DDBJ whole genome shotgun (WGS) entry which is preliminary data.</text>
</comment>
<reference evidence="2" key="2">
    <citation type="submission" date="2023-06" db="EMBL/GenBank/DDBJ databases">
        <authorList>
            <consortium name="Lawrence Berkeley National Laboratory"/>
            <person name="Haridas S."/>
            <person name="Hensen N."/>
            <person name="Bonometti L."/>
            <person name="Westerberg I."/>
            <person name="Brannstrom I.O."/>
            <person name="Guillou S."/>
            <person name="Cros-Aarteil S."/>
            <person name="Calhoun S."/>
            <person name="Kuo A."/>
            <person name="Mondo S."/>
            <person name="Pangilinan J."/>
            <person name="Riley R."/>
            <person name="Labutti K."/>
            <person name="Andreopoulos B."/>
            <person name="Lipzen A."/>
            <person name="Chen C."/>
            <person name="Yanf M."/>
            <person name="Daum C."/>
            <person name="Ng V."/>
            <person name="Clum A."/>
            <person name="Steindorff A."/>
            <person name="Ohm R."/>
            <person name="Martin F."/>
            <person name="Silar P."/>
            <person name="Natvig D."/>
            <person name="Lalanne C."/>
            <person name="Gautier V."/>
            <person name="Ament-Velasquez S.L."/>
            <person name="Kruys A."/>
            <person name="Hutchinson M.I."/>
            <person name="Powell A.J."/>
            <person name="Barry K."/>
            <person name="Miller A.N."/>
            <person name="Grigoriev I.V."/>
            <person name="Debuchy R."/>
            <person name="Gladieux P."/>
            <person name="Thoren M.H."/>
            <person name="Johannesson H."/>
        </authorList>
    </citation>
    <scope>NUCLEOTIDE SEQUENCE</scope>
    <source>
        <strain evidence="2">CBS 118394</strain>
    </source>
</reference>